<organism evidence="2 3">
    <name type="scientific">Panagrellus redivivus</name>
    <name type="common">Microworm</name>
    <dbReference type="NCBI Taxonomy" id="6233"/>
    <lineage>
        <taxon>Eukaryota</taxon>
        <taxon>Metazoa</taxon>
        <taxon>Ecdysozoa</taxon>
        <taxon>Nematoda</taxon>
        <taxon>Chromadorea</taxon>
        <taxon>Rhabditida</taxon>
        <taxon>Tylenchina</taxon>
        <taxon>Panagrolaimomorpha</taxon>
        <taxon>Panagrolaimoidea</taxon>
        <taxon>Panagrolaimidae</taxon>
        <taxon>Panagrellus</taxon>
    </lineage>
</organism>
<reference evidence="3" key="2">
    <citation type="submission" date="2020-10" db="UniProtKB">
        <authorList>
            <consortium name="WormBaseParasite"/>
        </authorList>
    </citation>
    <scope>IDENTIFICATION</scope>
</reference>
<accession>A0A7E4ZSM8</accession>
<keyword evidence="2" id="KW-1185">Reference proteome</keyword>
<feature type="transmembrane region" description="Helical" evidence="1">
    <location>
        <begin position="14"/>
        <end position="39"/>
    </location>
</feature>
<dbReference type="AlphaFoldDB" id="A0A7E4ZSM8"/>
<keyword evidence="1" id="KW-1133">Transmembrane helix</keyword>
<evidence type="ECO:0000313" key="3">
    <source>
        <dbReference type="WBParaSite" id="Pan_g14792.t1"/>
    </source>
</evidence>
<sequence length="104" mass="11738">MVSMSKLNLQVQKVLILQAIGPFITAAIPMTILSFMVLFNLEQDILLLSVATLFVWVAGFNASAALFIVKAYRKRILRRLCPWKKNYVTSSSSIYFSRTHSKAP</sequence>
<evidence type="ECO:0000256" key="1">
    <source>
        <dbReference type="SAM" id="Phobius"/>
    </source>
</evidence>
<dbReference type="Proteomes" id="UP000492821">
    <property type="component" value="Unassembled WGS sequence"/>
</dbReference>
<dbReference type="Pfam" id="PF10326">
    <property type="entry name" value="7TM_GPCR_Str"/>
    <property type="match status" value="1"/>
</dbReference>
<keyword evidence="1" id="KW-0812">Transmembrane</keyword>
<keyword evidence="1" id="KW-0472">Membrane</keyword>
<proteinExistence type="predicted"/>
<dbReference type="InterPro" id="IPR019428">
    <property type="entry name" value="7TM_GPCR_serpentine_rcpt_Str"/>
</dbReference>
<name>A0A7E4ZSM8_PANRE</name>
<protein>
    <submittedName>
        <fullName evidence="3">G_PROTEIN_RECEP_F1_2 domain-containing protein</fullName>
    </submittedName>
</protein>
<dbReference type="WBParaSite" id="Pan_g14792.t1">
    <property type="protein sequence ID" value="Pan_g14792.t1"/>
    <property type="gene ID" value="Pan_g14792"/>
</dbReference>
<feature type="transmembrane region" description="Helical" evidence="1">
    <location>
        <begin position="45"/>
        <end position="69"/>
    </location>
</feature>
<reference evidence="2" key="1">
    <citation type="journal article" date="2013" name="Genetics">
        <title>The draft genome and transcriptome of Panagrellus redivivus are shaped by the harsh demands of a free-living lifestyle.</title>
        <authorList>
            <person name="Srinivasan J."/>
            <person name="Dillman A.R."/>
            <person name="Macchietto M.G."/>
            <person name="Heikkinen L."/>
            <person name="Lakso M."/>
            <person name="Fracchia K.M."/>
            <person name="Antoshechkin I."/>
            <person name="Mortazavi A."/>
            <person name="Wong G."/>
            <person name="Sternberg P.W."/>
        </authorList>
    </citation>
    <scope>NUCLEOTIDE SEQUENCE [LARGE SCALE GENOMIC DNA]</scope>
    <source>
        <strain evidence="2">MT8872</strain>
    </source>
</reference>
<evidence type="ECO:0000313" key="2">
    <source>
        <dbReference type="Proteomes" id="UP000492821"/>
    </source>
</evidence>